<dbReference type="OrthoDB" id="120613at2759"/>
<keyword evidence="2" id="KW-0479">Metal-binding</keyword>
<evidence type="ECO:0000256" key="3">
    <source>
        <dbReference type="ARBA" id="ARBA00023008"/>
    </source>
</evidence>
<feature type="signal peptide" evidence="7">
    <location>
        <begin position="1"/>
        <end position="18"/>
    </location>
</feature>
<comment type="similarity">
    <text evidence="6">Belongs to the polysaccharide monooxygenase AA13 family.</text>
</comment>
<dbReference type="EMBL" id="PUHP01001387">
    <property type="protein sequence ID" value="TQN65944.1"/>
    <property type="molecule type" value="Genomic_DNA"/>
</dbReference>
<keyword evidence="3" id="KW-0186">Copper</keyword>
<proteinExistence type="inferred from homology"/>
<comment type="cofactor">
    <cofactor evidence="1">
        <name>Cu(2+)</name>
        <dbReference type="ChEBI" id="CHEBI:29036"/>
    </cofactor>
</comment>
<dbReference type="AlphaFoldDB" id="A0A5Q4BH17"/>
<feature type="domain" description="Chitin-binding type-4" evidence="8">
    <location>
        <begin position="19"/>
        <end position="181"/>
    </location>
</feature>
<dbReference type="Pfam" id="PF03067">
    <property type="entry name" value="LPMO_10"/>
    <property type="match status" value="1"/>
</dbReference>
<comment type="caution">
    <text evidence="9">The sequence shown here is derived from an EMBL/GenBank/DDBJ whole genome shotgun (WGS) entry which is preliminary data.</text>
</comment>
<dbReference type="PANTHER" id="PTHR36575">
    <property type="entry name" value="BINDING PROTEIN, PUTATIVE (AFU_ORTHOLOGUE AFUA_1G14430)-RELATED"/>
    <property type="match status" value="1"/>
</dbReference>
<evidence type="ECO:0000256" key="6">
    <source>
        <dbReference type="ARBA" id="ARBA00034311"/>
    </source>
</evidence>
<dbReference type="InterPro" id="IPR052282">
    <property type="entry name" value="Starch-active_LPMO"/>
</dbReference>
<dbReference type="GO" id="GO:0046872">
    <property type="term" value="F:metal ion binding"/>
    <property type="evidence" value="ECO:0007669"/>
    <property type="project" value="UniProtKB-KW"/>
</dbReference>
<dbReference type="Gene3D" id="2.70.50.70">
    <property type="match status" value="1"/>
</dbReference>
<evidence type="ECO:0000259" key="8">
    <source>
        <dbReference type="Pfam" id="PF03067"/>
    </source>
</evidence>
<evidence type="ECO:0000256" key="1">
    <source>
        <dbReference type="ARBA" id="ARBA00001973"/>
    </source>
</evidence>
<evidence type="ECO:0000256" key="7">
    <source>
        <dbReference type="SAM" id="SignalP"/>
    </source>
</evidence>
<keyword evidence="5" id="KW-0325">Glycoprotein</keyword>
<evidence type="ECO:0000256" key="4">
    <source>
        <dbReference type="ARBA" id="ARBA00023157"/>
    </source>
</evidence>
<dbReference type="Proteomes" id="UP000326340">
    <property type="component" value="Unassembled WGS sequence"/>
</dbReference>
<evidence type="ECO:0000313" key="9">
    <source>
        <dbReference type="EMBL" id="TQN65944.1"/>
    </source>
</evidence>
<sequence>MRASVTSATALLATMVSAHGTIVSPPARAAGAAMAAACGQANVQAVTADPTIPLEDLTNPPPTCQVDLCRGAKFEDNTANVQTFKPGQVVKMKAAIPIPHEGPMNVSVVDTATNTVIGQPLIFFDTYADEKLAQLPANNTDFSVTMPKLPPGTCAKGGKCVVQWHWVGRSAKQTYQSCVDFAMA</sequence>
<keyword evidence="10" id="KW-1185">Reference proteome</keyword>
<evidence type="ECO:0000313" key="10">
    <source>
        <dbReference type="Proteomes" id="UP000326340"/>
    </source>
</evidence>
<evidence type="ECO:0000256" key="2">
    <source>
        <dbReference type="ARBA" id="ARBA00022723"/>
    </source>
</evidence>
<evidence type="ECO:0000256" key="5">
    <source>
        <dbReference type="ARBA" id="ARBA00023180"/>
    </source>
</evidence>
<gene>
    <name evidence="9" type="ORF">CSHISOI_09483</name>
</gene>
<feature type="chain" id="PRO_5024896013" description="Chitin-binding type-4 domain-containing protein" evidence="7">
    <location>
        <begin position="19"/>
        <end position="184"/>
    </location>
</feature>
<keyword evidence="4" id="KW-1015">Disulfide bond</keyword>
<dbReference type="InterPro" id="IPR004302">
    <property type="entry name" value="Cellulose/chitin-bd_N"/>
</dbReference>
<organism evidence="9 10">
    <name type="scientific">Colletotrichum shisoi</name>
    <dbReference type="NCBI Taxonomy" id="2078593"/>
    <lineage>
        <taxon>Eukaryota</taxon>
        <taxon>Fungi</taxon>
        <taxon>Dikarya</taxon>
        <taxon>Ascomycota</taxon>
        <taxon>Pezizomycotina</taxon>
        <taxon>Sordariomycetes</taxon>
        <taxon>Hypocreomycetidae</taxon>
        <taxon>Glomerellales</taxon>
        <taxon>Glomerellaceae</taxon>
        <taxon>Colletotrichum</taxon>
        <taxon>Colletotrichum destructivum species complex</taxon>
    </lineage>
</organism>
<name>A0A5Q4BH17_9PEZI</name>
<reference evidence="9 10" key="1">
    <citation type="journal article" date="2019" name="Sci. Rep.">
        <title>Colletotrichum shisoi sp. nov., an anthracnose pathogen of Perilla frutescens in Japan: molecular phylogenetic, morphological and genomic evidence.</title>
        <authorList>
            <person name="Gan P."/>
            <person name="Tsushima A."/>
            <person name="Hiroyama R."/>
            <person name="Narusaka M."/>
            <person name="Takano Y."/>
            <person name="Narusaka Y."/>
            <person name="Kawaradani M."/>
            <person name="Damm U."/>
            <person name="Shirasu K."/>
        </authorList>
    </citation>
    <scope>NUCLEOTIDE SEQUENCE [LARGE SCALE GENOMIC DNA]</scope>
    <source>
        <strain evidence="9 10">PG-2018a</strain>
    </source>
</reference>
<protein>
    <recommendedName>
        <fullName evidence="8">Chitin-binding type-4 domain-containing protein</fullName>
    </recommendedName>
</protein>
<keyword evidence="7" id="KW-0732">Signal</keyword>
<dbReference type="PANTHER" id="PTHR36575:SF2">
    <property type="entry name" value="CHITIN-BINDING TYPE-4 DOMAIN-CONTAINING PROTEIN-RELATED"/>
    <property type="match status" value="1"/>
</dbReference>
<accession>A0A5Q4BH17</accession>